<proteinExistence type="predicted"/>
<evidence type="ECO:0000313" key="3">
    <source>
        <dbReference type="Proteomes" id="UP001515480"/>
    </source>
</evidence>
<evidence type="ECO:0008006" key="4">
    <source>
        <dbReference type="Google" id="ProtNLM"/>
    </source>
</evidence>
<name>A0AB34ID87_PRYPA</name>
<feature type="region of interest" description="Disordered" evidence="1">
    <location>
        <begin position="1"/>
        <end position="23"/>
    </location>
</feature>
<dbReference type="SUPFAM" id="SSF53098">
    <property type="entry name" value="Ribonuclease H-like"/>
    <property type="match status" value="1"/>
</dbReference>
<comment type="caution">
    <text evidence="2">The sequence shown here is derived from an EMBL/GenBank/DDBJ whole genome shotgun (WGS) entry which is preliminary data.</text>
</comment>
<gene>
    <name evidence="2" type="ORF">AB1Y20_016851</name>
</gene>
<reference evidence="2 3" key="1">
    <citation type="journal article" date="2024" name="Science">
        <title>Giant polyketide synthase enzymes in the biosynthesis of giant marine polyether toxins.</title>
        <authorList>
            <person name="Fallon T.R."/>
            <person name="Shende V.V."/>
            <person name="Wierzbicki I.H."/>
            <person name="Pendleton A.L."/>
            <person name="Watervoot N.F."/>
            <person name="Auber R.P."/>
            <person name="Gonzalez D.J."/>
            <person name="Wisecaver J.H."/>
            <person name="Moore B.S."/>
        </authorList>
    </citation>
    <scope>NUCLEOTIDE SEQUENCE [LARGE SCALE GENOMIC DNA]</scope>
    <source>
        <strain evidence="2 3">12B1</strain>
    </source>
</reference>
<protein>
    <recommendedName>
        <fullName evidence="4">BED-type domain-containing protein</fullName>
    </recommendedName>
</protein>
<accession>A0AB34ID87</accession>
<dbReference type="AlphaFoldDB" id="A0AB34ID87"/>
<dbReference type="EMBL" id="JBGBPQ010000032">
    <property type="protein sequence ID" value="KAL1495485.1"/>
    <property type="molecule type" value="Genomic_DNA"/>
</dbReference>
<evidence type="ECO:0000313" key="2">
    <source>
        <dbReference type="EMBL" id="KAL1495485.1"/>
    </source>
</evidence>
<keyword evidence="3" id="KW-1185">Reference proteome</keyword>
<dbReference type="Proteomes" id="UP001515480">
    <property type="component" value="Unassembled WGS sequence"/>
</dbReference>
<organism evidence="2 3">
    <name type="scientific">Prymnesium parvum</name>
    <name type="common">Toxic golden alga</name>
    <dbReference type="NCBI Taxonomy" id="97485"/>
    <lineage>
        <taxon>Eukaryota</taxon>
        <taxon>Haptista</taxon>
        <taxon>Haptophyta</taxon>
        <taxon>Prymnesiophyceae</taxon>
        <taxon>Prymnesiales</taxon>
        <taxon>Prymnesiaceae</taxon>
        <taxon>Prymnesium</taxon>
    </lineage>
</organism>
<evidence type="ECO:0000256" key="1">
    <source>
        <dbReference type="SAM" id="MobiDB-lite"/>
    </source>
</evidence>
<dbReference type="InterPro" id="IPR012337">
    <property type="entry name" value="RNaseH-like_sf"/>
</dbReference>
<sequence length="538" mass="60022">MAAARTGLFLARGDERPKPPARGGAVWKSVDIVDETKNPYQPKVLCKFCNHKYIGSAARIEEHLLGAMPGGSHIKKCVPMRHLAQEVREMYSALMKQLKEVHAEKMLKKERKRIGETSNAAMASSFAPKKFCSNEGAADDGLIVKALGKRARDDVDNAIADFFYGCNIDFSVASHPLWKAAVRKIADAPPGYKPPPRLRVSTSLLKERCLHFQSKMATLLPADSQFGLTIVCEGWDQCDGEHLVNLLAIGRHRVYFLGTVELTSAMKEDAGAVAQTIGSGLLKLLRFFDSNLPTNGKVYKKMFRLVEELSELDSLPHAWAKKANELAAARWEYGHSVFHAAGYALDPEFQRELSATGLDDPGLMAVKQGLRKVVQRLSLRAELMEVQPELKRAVDEMPTLAIEISCTKVAQRVADFFLEYNQYLSPTGPMAEEDVQINAKRMPPAEFWSLHLGHLTKTAHIAKSILGHVACASQAERNWKAYGRIKTPSRAKLMHEKADMRVYLYNVLQQNHRLQDANFIPEVIEWDDVSSDETADEA</sequence>